<feature type="coiled-coil region" evidence="1">
    <location>
        <begin position="78"/>
        <end position="126"/>
    </location>
</feature>
<dbReference type="Proteomes" id="UP001177212">
    <property type="component" value="Unassembled WGS sequence"/>
</dbReference>
<keyword evidence="4" id="KW-1185">Reference proteome</keyword>
<evidence type="ECO:0000313" key="3">
    <source>
        <dbReference type="EMBL" id="MDP2566424.1"/>
    </source>
</evidence>
<keyword evidence="2" id="KW-0472">Membrane</keyword>
<protein>
    <submittedName>
        <fullName evidence="3">Uncharacterized protein</fullName>
    </submittedName>
</protein>
<organism evidence="3 4">
    <name type="scientific">Pseudoalteromonas marina</name>
    <dbReference type="NCBI Taxonomy" id="267375"/>
    <lineage>
        <taxon>Bacteria</taxon>
        <taxon>Pseudomonadati</taxon>
        <taxon>Pseudomonadota</taxon>
        <taxon>Gammaproteobacteria</taxon>
        <taxon>Alteromonadales</taxon>
        <taxon>Pseudoalteromonadaceae</taxon>
        <taxon>Pseudoalteromonas</taxon>
    </lineage>
</organism>
<accession>A0ABT9FI41</accession>
<dbReference type="EMBL" id="JAUYVT010000020">
    <property type="protein sequence ID" value="MDP2566424.1"/>
    <property type="molecule type" value="Genomic_DNA"/>
</dbReference>
<sequence length="160" mass="18457">MSKKNYTLILYATISLCAIHLLMASIYHYMTTPTYTTSIFDFSTWSYPYLRTVLSTNMFIMFTGISAWVITLITEILNKNKNNELKNAQKEIDKLNCKINELNSVVEKEIENRDNWEERATNLADSVADYFDSDIGEHSSANCPIINAHRLLATRPECRE</sequence>
<dbReference type="RefSeq" id="WP_305473045.1">
    <property type="nucleotide sequence ID" value="NZ_JAUYVT010000020.1"/>
</dbReference>
<name>A0ABT9FI41_9GAMM</name>
<reference evidence="3" key="1">
    <citation type="submission" date="2023-07" db="EMBL/GenBank/DDBJ databases">
        <title>Genome content predicts the carbon catabolic preferences of heterotrophic bacteria.</title>
        <authorList>
            <person name="Gralka M."/>
        </authorList>
    </citation>
    <scope>NUCLEOTIDE SEQUENCE</scope>
    <source>
        <strain evidence="3">4G09</strain>
    </source>
</reference>
<feature type="transmembrane region" description="Helical" evidence="2">
    <location>
        <begin position="49"/>
        <end position="73"/>
    </location>
</feature>
<keyword evidence="1" id="KW-0175">Coiled coil</keyword>
<gene>
    <name evidence="3" type="ORF">Q8W34_17390</name>
</gene>
<comment type="caution">
    <text evidence="3">The sequence shown here is derived from an EMBL/GenBank/DDBJ whole genome shotgun (WGS) entry which is preliminary data.</text>
</comment>
<evidence type="ECO:0000313" key="4">
    <source>
        <dbReference type="Proteomes" id="UP001177212"/>
    </source>
</evidence>
<evidence type="ECO:0000256" key="1">
    <source>
        <dbReference type="SAM" id="Coils"/>
    </source>
</evidence>
<keyword evidence="2" id="KW-1133">Transmembrane helix</keyword>
<evidence type="ECO:0000256" key="2">
    <source>
        <dbReference type="SAM" id="Phobius"/>
    </source>
</evidence>
<feature type="transmembrane region" description="Helical" evidence="2">
    <location>
        <begin position="7"/>
        <end position="29"/>
    </location>
</feature>
<keyword evidence="2" id="KW-0812">Transmembrane</keyword>
<proteinExistence type="predicted"/>